<dbReference type="PANTHER" id="PTHR30546:SF23">
    <property type="entry name" value="FLAVOPROTEIN-LIKE PROTEIN YCP4-RELATED"/>
    <property type="match status" value="1"/>
</dbReference>
<evidence type="ECO:0000313" key="2">
    <source>
        <dbReference type="EMBL" id="GAA0737102.1"/>
    </source>
</evidence>
<name>A0ABP3UKI2_9CLOT</name>
<dbReference type="PANTHER" id="PTHR30546">
    <property type="entry name" value="FLAVODOXIN-RELATED PROTEIN WRBA-RELATED"/>
    <property type="match status" value="1"/>
</dbReference>
<dbReference type="RefSeq" id="WP_343760033.1">
    <property type="nucleotide sequence ID" value="NZ_BAAACG010000008.1"/>
</dbReference>
<dbReference type="Proteomes" id="UP001501510">
    <property type="component" value="Unassembled WGS sequence"/>
</dbReference>
<feature type="domain" description="Flavodoxin-like" evidence="1">
    <location>
        <begin position="3"/>
        <end position="185"/>
    </location>
</feature>
<sequence>MKVSIVFHSVCGNTYLIAKEIHKNFLKRGIETKLYRIEDKQAKDIAKYIPTAKEYFDEIMDLPKASLEKIIQSDYIFLGSPTYFGNVSGQMKLFMDSFSPLWSDSVLYGKKLISFTTCGQKEGGGESCLKSINTFGNHLGMVSIPIPTNIIENNGTSSYGLIHCSGENSKIRIEEHFKNLISNFVDLLIKNDMN</sequence>
<comment type="caution">
    <text evidence="2">The sequence shown here is derived from an EMBL/GenBank/DDBJ whole genome shotgun (WGS) entry which is preliminary data.</text>
</comment>
<gene>
    <name evidence="2" type="ORF">GCM10008906_12840</name>
</gene>
<proteinExistence type="predicted"/>
<dbReference type="InterPro" id="IPR008254">
    <property type="entry name" value="Flavodoxin/NO_synth"/>
</dbReference>
<dbReference type="Pfam" id="PF03358">
    <property type="entry name" value="FMN_red"/>
    <property type="match status" value="1"/>
</dbReference>
<dbReference type="EMBL" id="BAAACG010000008">
    <property type="protein sequence ID" value="GAA0737102.1"/>
    <property type="molecule type" value="Genomic_DNA"/>
</dbReference>
<protein>
    <submittedName>
        <fullName evidence="2">NAD(P)H-dependent oxidoreductase</fullName>
    </submittedName>
</protein>
<dbReference type="InterPro" id="IPR029039">
    <property type="entry name" value="Flavoprotein-like_sf"/>
</dbReference>
<dbReference type="Gene3D" id="3.40.50.360">
    <property type="match status" value="1"/>
</dbReference>
<reference evidence="3" key="1">
    <citation type="journal article" date="2019" name="Int. J. Syst. Evol. Microbiol.">
        <title>The Global Catalogue of Microorganisms (GCM) 10K type strain sequencing project: providing services to taxonomists for standard genome sequencing and annotation.</title>
        <authorList>
            <consortium name="The Broad Institute Genomics Platform"/>
            <consortium name="The Broad Institute Genome Sequencing Center for Infectious Disease"/>
            <person name="Wu L."/>
            <person name="Ma J."/>
        </authorList>
    </citation>
    <scope>NUCLEOTIDE SEQUENCE [LARGE SCALE GENOMIC DNA]</scope>
    <source>
        <strain evidence="3">JCM 1407</strain>
    </source>
</reference>
<evidence type="ECO:0000259" key="1">
    <source>
        <dbReference type="PROSITE" id="PS50902"/>
    </source>
</evidence>
<keyword evidence="3" id="KW-1185">Reference proteome</keyword>
<organism evidence="2 3">
    <name type="scientific">Clostridium oceanicum</name>
    <dbReference type="NCBI Taxonomy" id="1543"/>
    <lineage>
        <taxon>Bacteria</taxon>
        <taxon>Bacillati</taxon>
        <taxon>Bacillota</taxon>
        <taxon>Clostridia</taxon>
        <taxon>Eubacteriales</taxon>
        <taxon>Clostridiaceae</taxon>
        <taxon>Clostridium</taxon>
    </lineage>
</organism>
<dbReference type="InterPro" id="IPR005025">
    <property type="entry name" value="FMN_Rdtase-like_dom"/>
</dbReference>
<accession>A0ABP3UKI2</accession>
<dbReference type="PROSITE" id="PS50902">
    <property type="entry name" value="FLAVODOXIN_LIKE"/>
    <property type="match status" value="1"/>
</dbReference>
<dbReference type="SUPFAM" id="SSF52218">
    <property type="entry name" value="Flavoproteins"/>
    <property type="match status" value="1"/>
</dbReference>
<evidence type="ECO:0000313" key="3">
    <source>
        <dbReference type="Proteomes" id="UP001501510"/>
    </source>
</evidence>